<dbReference type="Gene3D" id="3.55.50.30">
    <property type="match status" value="1"/>
</dbReference>
<protein>
    <submittedName>
        <fullName evidence="3">Fec operon regulator FecR</fullName>
    </submittedName>
</protein>
<dbReference type="PANTHER" id="PTHR30273">
    <property type="entry name" value="PERIPLASMIC SIGNAL SENSOR AND SIGMA FACTOR ACTIVATOR FECR-RELATED"/>
    <property type="match status" value="1"/>
</dbReference>
<dbReference type="STRING" id="1915074.SPHI_11760"/>
<evidence type="ECO:0000259" key="2">
    <source>
        <dbReference type="Pfam" id="PF16220"/>
    </source>
</evidence>
<proteinExistence type="predicted"/>
<accession>A0A1V2EXE8</accession>
<reference evidence="3 4" key="1">
    <citation type="submission" date="2016-11" db="EMBL/GenBank/DDBJ databases">
        <title>Genome sequence of Sphingomonas jeddahensis G39.</title>
        <authorList>
            <person name="Poehlein A."/>
            <person name="Wuebbeler J.H."/>
            <person name="Steinbuechel A."/>
            <person name="Daniel R."/>
        </authorList>
    </citation>
    <scope>NUCLEOTIDE SEQUENCE [LARGE SCALE GENOMIC DNA]</scope>
    <source>
        <strain evidence="3 4">G39</strain>
    </source>
</reference>
<evidence type="ECO:0000313" key="3">
    <source>
        <dbReference type="EMBL" id="ONF96978.1"/>
    </source>
</evidence>
<dbReference type="PANTHER" id="PTHR30273:SF2">
    <property type="entry name" value="PROTEIN FECR"/>
    <property type="match status" value="1"/>
</dbReference>
<evidence type="ECO:0000259" key="1">
    <source>
        <dbReference type="Pfam" id="PF04773"/>
    </source>
</evidence>
<dbReference type="PIRSF" id="PIRSF018266">
    <property type="entry name" value="FecR"/>
    <property type="match status" value="1"/>
</dbReference>
<dbReference type="GO" id="GO:0016989">
    <property type="term" value="F:sigma factor antagonist activity"/>
    <property type="evidence" value="ECO:0007669"/>
    <property type="project" value="TreeGrafter"/>
</dbReference>
<name>A0A1V2EXE8_9SPHN</name>
<dbReference type="InterPro" id="IPR006860">
    <property type="entry name" value="FecR"/>
</dbReference>
<comment type="caution">
    <text evidence="3">The sequence shown here is derived from an EMBL/GenBank/DDBJ whole genome shotgun (WGS) entry which is preliminary data.</text>
</comment>
<feature type="domain" description="FecR protein" evidence="1">
    <location>
        <begin position="123"/>
        <end position="209"/>
    </location>
</feature>
<organism evidence="3 4">
    <name type="scientific">Sphingomonas jeddahensis</name>
    <dbReference type="NCBI Taxonomy" id="1915074"/>
    <lineage>
        <taxon>Bacteria</taxon>
        <taxon>Pseudomonadati</taxon>
        <taxon>Pseudomonadota</taxon>
        <taxon>Alphaproteobacteria</taxon>
        <taxon>Sphingomonadales</taxon>
        <taxon>Sphingomonadaceae</taxon>
        <taxon>Sphingomonas</taxon>
    </lineage>
</organism>
<dbReference type="Pfam" id="PF04773">
    <property type="entry name" value="FecR"/>
    <property type="match status" value="1"/>
</dbReference>
<dbReference type="Pfam" id="PF16220">
    <property type="entry name" value="DUF4880"/>
    <property type="match status" value="1"/>
</dbReference>
<gene>
    <name evidence="3" type="ORF">SPHI_11760</name>
</gene>
<dbReference type="Proteomes" id="UP000188729">
    <property type="component" value="Unassembled WGS sequence"/>
</dbReference>
<dbReference type="OrthoDB" id="7492241at2"/>
<dbReference type="RefSeq" id="WP_076743924.1">
    <property type="nucleotide sequence ID" value="NZ_MPSB01000003.1"/>
</dbReference>
<feature type="domain" description="FecR N-terminal" evidence="2">
    <location>
        <begin position="10"/>
        <end position="52"/>
    </location>
</feature>
<evidence type="ECO:0000313" key="4">
    <source>
        <dbReference type="Proteomes" id="UP000188729"/>
    </source>
</evidence>
<dbReference type="EMBL" id="MPSB01000003">
    <property type="protein sequence ID" value="ONF96978.1"/>
    <property type="molecule type" value="Genomic_DNA"/>
</dbReference>
<dbReference type="InterPro" id="IPR032623">
    <property type="entry name" value="FecR_N"/>
</dbReference>
<dbReference type="InterPro" id="IPR012373">
    <property type="entry name" value="Ferrdict_sens_TM"/>
</dbReference>
<keyword evidence="4" id="KW-1185">Reference proteome</keyword>
<dbReference type="AlphaFoldDB" id="A0A1V2EXE8"/>
<sequence>MTDRSETPAEAAAAWYARSRNPSMSAAERARFDAWLNADDEHAAAWDRVSRVNALLGQLGNDPAIEEMRRAAREPAQRSSRRWPLAAALAAALVAAVGLPLSSGWLDTASAPDLVVAQHYAAASAPRTIALADGSTMQLDARSSADVAIGSTRAVTLTQGRALFTVAKDEAHPFVVTASGSTVTALGTQFGVERGARETIVALLEGSVRVVTPAGARTLRPGETLRASDGALAVGDGAESVTAWRTGRLDFSAVPLADVAEALNRYATRRVIIADAALARQPYSGSFTADGGADALVTGLVATRTARVVARTDQSVTLAR</sequence>
<dbReference type="Gene3D" id="2.60.120.1440">
    <property type="match status" value="1"/>
</dbReference>